<dbReference type="STRING" id="1408657.A0A0W4ZNL4"/>
<evidence type="ECO:0000256" key="10">
    <source>
        <dbReference type="SAM" id="MobiDB-lite"/>
    </source>
</evidence>
<dbReference type="GO" id="GO:0005524">
    <property type="term" value="F:ATP binding"/>
    <property type="evidence" value="ECO:0007669"/>
    <property type="project" value="UniProtKB-UniRule"/>
</dbReference>
<dbReference type="GO" id="GO:0050684">
    <property type="term" value="P:regulation of mRNA processing"/>
    <property type="evidence" value="ECO:0007669"/>
    <property type="project" value="TreeGrafter"/>
</dbReference>
<evidence type="ECO:0000256" key="9">
    <source>
        <dbReference type="PROSITE-ProRule" id="PRU10141"/>
    </source>
</evidence>
<dbReference type="InterPro" id="IPR051334">
    <property type="entry name" value="SRPK"/>
</dbReference>
<dbReference type="FunFam" id="1.10.510.10:FF:000409">
    <property type="entry name" value="CMGC/SRPK protein kinase"/>
    <property type="match status" value="1"/>
</dbReference>
<dbReference type="InterPro" id="IPR000719">
    <property type="entry name" value="Prot_kinase_dom"/>
</dbReference>
<dbReference type="FunFam" id="3.30.200.20:FF:000076">
    <property type="entry name" value="CMGC/SRPK protein kinase"/>
    <property type="match status" value="1"/>
</dbReference>
<dbReference type="EMBL" id="LFWA01000008">
    <property type="protein sequence ID" value="KTW29964.1"/>
    <property type="molecule type" value="Genomic_DNA"/>
</dbReference>
<feature type="compositionally biased region" description="Basic and acidic residues" evidence="10">
    <location>
        <begin position="283"/>
        <end position="297"/>
    </location>
</feature>
<dbReference type="SUPFAM" id="SSF56112">
    <property type="entry name" value="Protein kinase-like (PK-like)"/>
    <property type="match status" value="1"/>
</dbReference>
<dbReference type="VEuPathDB" id="FungiDB:T551_01908"/>
<evidence type="ECO:0000256" key="4">
    <source>
        <dbReference type="ARBA" id="ARBA00022741"/>
    </source>
</evidence>
<evidence type="ECO:0000259" key="11">
    <source>
        <dbReference type="PROSITE" id="PS50011"/>
    </source>
</evidence>
<keyword evidence="4 9" id="KW-0547">Nucleotide-binding</keyword>
<evidence type="ECO:0000256" key="8">
    <source>
        <dbReference type="ARBA" id="ARBA00048679"/>
    </source>
</evidence>
<proteinExistence type="predicted"/>
<dbReference type="InterPro" id="IPR008271">
    <property type="entry name" value="Ser/Thr_kinase_AS"/>
</dbReference>
<keyword evidence="5" id="KW-0418">Kinase</keyword>
<dbReference type="Gene3D" id="3.30.200.20">
    <property type="entry name" value="Phosphorylase Kinase, domain 1"/>
    <property type="match status" value="1"/>
</dbReference>
<dbReference type="PROSITE" id="PS50011">
    <property type="entry name" value="PROTEIN_KINASE_DOM"/>
    <property type="match status" value="1"/>
</dbReference>
<evidence type="ECO:0000256" key="1">
    <source>
        <dbReference type="ARBA" id="ARBA00012513"/>
    </source>
</evidence>
<keyword evidence="3" id="KW-0808">Transferase</keyword>
<feature type="binding site" evidence="9">
    <location>
        <position position="111"/>
    </location>
    <ligand>
        <name>ATP</name>
        <dbReference type="ChEBI" id="CHEBI:30616"/>
    </ligand>
</feature>
<dbReference type="InterPro" id="IPR017441">
    <property type="entry name" value="Protein_kinase_ATP_BS"/>
</dbReference>
<organism evidence="12 13">
    <name type="scientific">Pneumocystis jirovecii (strain RU7)</name>
    <name type="common">Human pneumocystis pneumonia agent</name>
    <dbReference type="NCBI Taxonomy" id="1408657"/>
    <lineage>
        <taxon>Eukaryota</taxon>
        <taxon>Fungi</taxon>
        <taxon>Dikarya</taxon>
        <taxon>Ascomycota</taxon>
        <taxon>Taphrinomycotina</taxon>
        <taxon>Pneumocystomycetes</taxon>
        <taxon>Pneumocystaceae</taxon>
        <taxon>Pneumocystis</taxon>
    </lineage>
</organism>
<comment type="caution">
    <text evidence="12">The sequence shown here is derived from an EMBL/GenBank/DDBJ whole genome shotgun (WGS) entry which is preliminary data.</text>
</comment>
<evidence type="ECO:0000256" key="5">
    <source>
        <dbReference type="ARBA" id="ARBA00022777"/>
    </source>
</evidence>
<keyword evidence="2" id="KW-0723">Serine/threonine-protein kinase</keyword>
<evidence type="ECO:0000313" key="12">
    <source>
        <dbReference type="EMBL" id="KTW29964.1"/>
    </source>
</evidence>
<dbReference type="PROSITE" id="PS00107">
    <property type="entry name" value="PROTEIN_KINASE_ATP"/>
    <property type="match status" value="1"/>
</dbReference>
<dbReference type="GO" id="GO:0005634">
    <property type="term" value="C:nucleus"/>
    <property type="evidence" value="ECO:0007669"/>
    <property type="project" value="TreeGrafter"/>
</dbReference>
<evidence type="ECO:0000256" key="7">
    <source>
        <dbReference type="ARBA" id="ARBA00047899"/>
    </source>
</evidence>
<dbReference type="EC" id="2.7.11.1" evidence="1"/>
<comment type="catalytic activity">
    <reaction evidence="7">
        <text>L-threonyl-[protein] + ATP = O-phospho-L-threonyl-[protein] + ADP + H(+)</text>
        <dbReference type="Rhea" id="RHEA:46608"/>
        <dbReference type="Rhea" id="RHEA-COMP:11060"/>
        <dbReference type="Rhea" id="RHEA-COMP:11605"/>
        <dbReference type="ChEBI" id="CHEBI:15378"/>
        <dbReference type="ChEBI" id="CHEBI:30013"/>
        <dbReference type="ChEBI" id="CHEBI:30616"/>
        <dbReference type="ChEBI" id="CHEBI:61977"/>
        <dbReference type="ChEBI" id="CHEBI:456216"/>
        <dbReference type="EC" id="2.7.11.1"/>
    </reaction>
</comment>
<dbReference type="OrthoDB" id="2649at2759"/>
<name>A0A0W4ZNL4_PNEJ7</name>
<sequence length="536" mass="61360">MHHKKSDIKKNEKIKNSPRKSTSKHFYQNNLQTNSSHKDSKKDRKYFLKDDEKLSGEEDLEDYCKGGYHPVKIGEKFKDGRYVILRKLGWGHFSTVWLVKDTLKDCYVALKIVRSAAHYTETALDEIKLLKRINTANPCHPGAAHVVSLLDDFEHRGPNGTHICMVFEVLGENLLSLIKRYDYRGIPMPLVKQITKQVLLGLDYLHRDCGIIHTDLKPENVLICISNEEAIAQVTNTSQESPRSSSPDIRKSKRNNFITNSQPLLNSDILLYKSDLTIHNLREERSDEQSLEKRELDSSENGSSKYDKEDETLEKDISGISLETNIEKQSMASFSSPDNIGYINVKIADLGNACWTHHHFTDDIQTRQYRSPEVLLGAKWGASTDCWSMSCMVFELLTGDYLFDPKNGQDYTKNDDHIAQIIELLGKFPRFLASSGKYSHEIFNKKCELRHISKLNYWGLPEVLHDKYHLSWNESDLLSNFLLPMLEIVPEKRANAGGMSNHPWLKDTPGMNKKYLNIPIGSRGEGIKGWACEENI</sequence>
<evidence type="ECO:0000256" key="3">
    <source>
        <dbReference type="ARBA" id="ARBA00022679"/>
    </source>
</evidence>
<keyword evidence="13" id="KW-1185">Reference proteome</keyword>
<gene>
    <name evidence="12" type="ORF">T551_01908</name>
</gene>
<dbReference type="GO" id="GO:0000245">
    <property type="term" value="P:spliceosomal complex assembly"/>
    <property type="evidence" value="ECO:0007669"/>
    <property type="project" value="TreeGrafter"/>
</dbReference>
<dbReference type="GO" id="GO:0005737">
    <property type="term" value="C:cytoplasm"/>
    <property type="evidence" value="ECO:0007669"/>
    <property type="project" value="TreeGrafter"/>
</dbReference>
<evidence type="ECO:0000256" key="6">
    <source>
        <dbReference type="ARBA" id="ARBA00022840"/>
    </source>
</evidence>
<dbReference type="Gene3D" id="1.10.510.10">
    <property type="entry name" value="Transferase(Phosphotransferase) domain 1"/>
    <property type="match status" value="1"/>
</dbReference>
<accession>A0A0W4ZNL4</accession>
<feature type="domain" description="Protein kinase" evidence="11">
    <location>
        <begin position="82"/>
        <end position="505"/>
    </location>
</feature>
<feature type="region of interest" description="Disordered" evidence="10">
    <location>
        <begin position="1"/>
        <end position="44"/>
    </location>
</feature>
<dbReference type="PROSITE" id="PS00108">
    <property type="entry name" value="PROTEIN_KINASE_ST"/>
    <property type="match status" value="1"/>
</dbReference>
<dbReference type="PANTHER" id="PTHR47634:SF9">
    <property type="entry name" value="PROTEIN KINASE DOMAIN-CONTAINING PROTEIN-RELATED"/>
    <property type="match status" value="1"/>
</dbReference>
<feature type="compositionally biased region" description="Polar residues" evidence="10">
    <location>
        <begin position="24"/>
        <end position="35"/>
    </location>
</feature>
<evidence type="ECO:0000313" key="13">
    <source>
        <dbReference type="Proteomes" id="UP000053447"/>
    </source>
</evidence>
<feature type="region of interest" description="Disordered" evidence="10">
    <location>
        <begin position="283"/>
        <end position="314"/>
    </location>
</feature>
<dbReference type="GeneID" id="28940426"/>
<dbReference type="Proteomes" id="UP000053447">
    <property type="component" value="Unassembled WGS sequence"/>
</dbReference>
<dbReference type="Pfam" id="PF00069">
    <property type="entry name" value="Pkinase"/>
    <property type="match status" value="2"/>
</dbReference>
<comment type="catalytic activity">
    <reaction evidence="8">
        <text>L-seryl-[protein] + ATP = O-phospho-L-seryl-[protein] + ADP + H(+)</text>
        <dbReference type="Rhea" id="RHEA:17989"/>
        <dbReference type="Rhea" id="RHEA-COMP:9863"/>
        <dbReference type="Rhea" id="RHEA-COMP:11604"/>
        <dbReference type="ChEBI" id="CHEBI:15378"/>
        <dbReference type="ChEBI" id="CHEBI:29999"/>
        <dbReference type="ChEBI" id="CHEBI:30616"/>
        <dbReference type="ChEBI" id="CHEBI:83421"/>
        <dbReference type="ChEBI" id="CHEBI:456216"/>
        <dbReference type="EC" id="2.7.11.1"/>
    </reaction>
</comment>
<dbReference type="AlphaFoldDB" id="A0A0W4ZNL4"/>
<evidence type="ECO:0000256" key="2">
    <source>
        <dbReference type="ARBA" id="ARBA00022527"/>
    </source>
</evidence>
<keyword evidence="6 9" id="KW-0067">ATP-binding</keyword>
<dbReference type="CDD" id="cd14136">
    <property type="entry name" value="STKc_SRPK"/>
    <property type="match status" value="1"/>
</dbReference>
<dbReference type="PANTHER" id="PTHR47634">
    <property type="entry name" value="PROTEIN KINASE DOMAIN-CONTAINING PROTEIN-RELATED"/>
    <property type="match status" value="1"/>
</dbReference>
<protein>
    <recommendedName>
        <fullName evidence="1">non-specific serine/threonine protein kinase</fullName>
        <ecNumber evidence="1">2.7.11.1</ecNumber>
    </recommendedName>
</protein>
<dbReference type="SMART" id="SM00220">
    <property type="entry name" value="S_TKc"/>
    <property type="match status" value="1"/>
</dbReference>
<dbReference type="GO" id="GO:0004674">
    <property type="term" value="F:protein serine/threonine kinase activity"/>
    <property type="evidence" value="ECO:0007669"/>
    <property type="project" value="UniProtKB-KW"/>
</dbReference>
<reference evidence="13" key="1">
    <citation type="journal article" date="2016" name="Nat. Commun.">
        <title>Genome analysis of three Pneumocystis species reveals adaptation mechanisms to life exclusively in mammalian hosts.</title>
        <authorList>
            <person name="Ma L."/>
            <person name="Chen Z."/>
            <person name="Huang D.W."/>
            <person name="Kutty G."/>
            <person name="Ishihara M."/>
            <person name="Wang H."/>
            <person name="Abouelleil A."/>
            <person name="Bishop L."/>
            <person name="Davey E."/>
            <person name="Deng R."/>
            <person name="Deng X."/>
            <person name="Fan L."/>
            <person name="Fantoni G."/>
            <person name="Fitzgerald M."/>
            <person name="Gogineni E."/>
            <person name="Goldberg J.M."/>
            <person name="Handley G."/>
            <person name="Hu X."/>
            <person name="Huber C."/>
            <person name="Jiao X."/>
            <person name="Jones K."/>
            <person name="Levin J.Z."/>
            <person name="Liu Y."/>
            <person name="Macdonald P."/>
            <person name="Melnikov A."/>
            <person name="Raley C."/>
            <person name="Sassi M."/>
            <person name="Sherman B.T."/>
            <person name="Song X."/>
            <person name="Sykes S."/>
            <person name="Tran B."/>
            <person name="Walsh L."/>
            <person name="Xia Y."/>
            <person name="Yang J."/>
            <person name="Young S."/>
            <person name="Zeng Q."/>
            <person name="Zheng X."/>
            <person name="Stephens R."/>
            <person name="Nusbaum C."/>
            <person name="Birren B.W."/>
            <person name="Azadi P."/>
            <person name="Lempicki R.A."/>
            <person name="Cuomo C.A."/>
            <person name="Kovacs J.A."/>
        </authorList>
    </citation>
    <scope>NUCLEOTIDE SEQUENCE [LARGE SCALE GENOMIC DNA]</scope>
    <source>
        <strain evidence="13">RU7</strain>
    </source>
</reference>
<dbReference type="eggNOG" id="KOG1290">
    <property type="taxonomic scope" value="Eukaryota"/>
</dbReference>
<dbReference type="InterPro" id="IPR011009">
    <property type="entry name" value="Kinase-like_dom_sf"/>
</dbReference>
<dbReference type="RefSeq" id="XP_018229525.1">
    <property type="nucleotide sequence ID" value="XM_018374171.1"/>
</dbReference>